<dbReference type="PANTHER" id="PTHR43277">
    <property type="entry name" value="ARGININE DECARBOXYLASE"/>
    <property type="match status" value="1"/>
</dbReference>
<reference evidence="8 9" key="1">
    <citation type="submission" date="2022-06" db="EMBL/GenBank/DDBJ databases">
        <title>Genomic Encyclopedia of Archaeal and Bacterial Type Strains, Phase II (KMG-II): from individual species to whole genera.</title>
        <authorList>
            <person name="Goeker M."/>
        </authorList>
    </citation>
    <scope>NUCLEOTIDE SEQUENCE [LARGE SCALE GENOMIC DNA]</scope>
    <source>
        <strain evidence="8 9">DSM 40477</strain>
    </source>
</reference>
<evidence type="ECO:0000256" key="2">
    <source>
        <dbReference type="ARBA" id="ARBA00010671"/>
    </source>
</evidence>
<dbReference type="PANTHER" id="PTHR43277:SF4">
    <property type="entry name" value="ARGININE DECARBOXYLASE"/>
    <property type="match status" value="1"/>
</dbReference>
<feature type="domain" description="Orn/Lys/Arg decarboxylases family 1 pyridoxal-P attachment site" evidence="6">
    <location>
        <begin position="7"/>
        <end position="322"/>
    </location>
</feature>
<keyword evidence="5" id="KW-0456">Lyase</keyword>
<dbReference type="Proteomes" id="UP001205311">
    <property type="component" value="Unassembled WGS sequence"/>
</dbReference>
<dbReference type="InterPro" id="IPR015424">
    <property type="entry name" value="PyrdxlP-dep_Trfase"/>
</dbReference>
<sequence>MDHSRAPVLEALEAYHRLGHHPFLPPGHKQGRGVDPRVLAVLGRDVFASDTILMNGLDDRRMNQGLLARAEELMADAVDADEAHFSTCGSSLSVKSAMLAVAGPGEKLLVSRNAHKSVVSGLIISGVEPVWVHPRWDARHHLAHPPGPDAVRAAFGREPEARGMLLITPTDYGGCAAIRETAETCHEHDRPLIVDEAWGAHLPFHPDLPSWAMDAGADLCVTSVHKMGCGLEQGSVYHVQGNRVDPKVLQARADLLGTTSPSVLVFAALDGWRRQMVEHGHELLDVALRRAAEVRAEIDRIPGLRVMSRADLVGPELADDHDPLKIVIDLAELGIAGYQANEWMREHHRVDVGLSDHRRVSAQLTIADDDDTTGRLVTALRALADHADEVPPAKPVDLPEPGELELEQAVLPRDAFFGPTEDVPAREAVGRVCAEVVSPYPPGVPALVPGEVITRPVVDYLRSGLDAGMYIPDSADPELHTIRVVARQRRR</sequence>
<comment type="similarity">
    <text evidence="2">Belongs to the Orn/Lys/Arg decarboxylase class-I family.</text>
</comment>
<comment type="caution">
    <text evidence="8">The sequence shown here is derived from an EMBL/GenBank/DDBJ whole genome shotgun (WGS) entry which is preliminary data.</text>
</comment>
<feature type="domain" description="Orn/Lys/Arg decarboxylase C-terminal" evidence="7">
    <location>
        <begin position="418"/>
        <end position="464"/>
    </location>
</feature>
<dbReference type="Pfam" id="PF01276">
    <property type="entry name" value="OKR_DC_1"/>
    <property type="match status" value="1"/>
</dbReference>
<dbReference type="RefSeq" id="WP_253674134.1">
    <property type="nucleotide sequence ID" value="NZ_JAMTCP010000058.1"/>
</dbReference>
<dbReference type="InterPro" id="IPR052357">
    <property type="entry name" value="Orn_Lys_Arg_decarboxylase-I"/>
</dbReference>
<evidence type="ECO:0000259" key="7">
    <source>
        <dbReference type="Pfam" id="PF03711"/>
    </source>
</evidence>
<evidence type="ECO:0000313" key="9">
    <source>
        <dbReference type="Proteomes" id="UP001205311"/>
    </source>
</evidence>
<gene>
    <name evidence="8" type="ORF">LX15_005894</name>
</gene>
<dbReference type="InterPro" id="IPR008286">
    <property type="entry name" value="Prn/Lys/Arg_de-COase_C"/>
</dbReference>
<proteinExistence type="inferred from homology"/>
<evidence type="ECO:0000256" key="5">
    <source>
        <dbReference type="ARBA" id="ARBA00023239"/>
    </source>
</evidence>
<dbReference type="Gene3D" id="3.40.640.10">
    <property type="entry name" value="Type I PLP-dependent aspartate aminotransferase-like (Major domain)"/>
    <property type="match status" value="1"/>
</dbReference>
<keyword evidence="4" id="KW-0663">Pyridoxal phosphate</keyword>
<keyword evidence="9" id="KW-1185">Reference proteome</keyword>
<dbReference type="EMBL" id="JAMTCP010000058">
    <property type="protein sequence ID" value="MCP2262160.1"/>
    <property type="molecule type" value="Genomic_DNA"/>
</dbReference>
<evidence type="ECO:0000256" key="4">
    <source>
        <dbReference type="ARBA" id="ARBA00022898"/>
    </source>
</evidence>
<accession>A0ABT1I3L0</accession>
<dbReference type="Pfam" id="PF03711">
    <property type="entry name" value="OKR_DC_1_C"/>
    <property type="match status" value="1"/>
</dbReference>
<dbReference type="InterPro" id="IPR015421">
    <property type="entry name" value="PyrdxlP-dep_Trfase_major"/>
</dbReference>
<dbReference type="SUPFAM" id="SSF53383">
    <property type="entry name" value="PLP-dependent transferases"/>
    <property type="match status" value="1"/>
</dbReference>
<evidence type="ECO:0000259" key="6">
    <source>
        <dbReference type="Pfam" id="PF01276"/>
    </source>
</evidence>
<evidence type="ECO:0000256" key="3">
    <source>
        <dbReference type="ARBA" id="ARBA00022793"/>
    </source>
</evidence>
<evidence type="ECO:0000313" key="8">
    <source>
        <dbReference type="EMBL" id="MCP2262160.1"/>
    </source>
</evidence>
<name>A0ABT1I3L0_STRSD</name>
<organism evidence="8 9">
    <name type="scientific">Streptoalloteichus tenebrarius (strain ATCC 17920 / DSM 40477 / JCM 4838 / CBS 697.72 / NBRC 16177 / NCIMB 11028 / NRRL B-12390 / A12253. 1 / ISP 5477)</name>
    <name type="common">Streptomyces tenebrarius</name>
    <dbReference type="NCBI Taxonomy" id="1933"/>
    <lineage>
        <taxon>Bacteria</taxon>
        <taxon>Bacillati</taxon>
        <taxon>Actinomycetota</taxon>
        <taxon>Actinomycetes</taxon>
        <taxon>Pseudonocardiales</taxon>
        <taxon>Pseudonocardiaceae</taxon>
        <taxon>Streptoalloteichus</taxon>
    </lineage>
</organism>
<protein>
    <submittedName>
        <fullName evidence="8">Arginine/lysine/ornithine decarboxylase</fullName>
    </submittedName>
</protein>
<dbReference type="Gene3D" id="3.90.100.10">
    <property type="entry name" value="Orn/Lys/Arg decarboxylase, C-terminal domain"/>
    <property type="match status" value="1"/>
</dbReference>
<dbReference type="InterPro" id="IPR000310">
    <property type="entry name" value="Orn/Lys/Arg_deCO2ase_major_dom"/>
</dbReference>
<comment type="cofactor">
    <cofactor evidence="1">
        <name>pyridoxal 5'-phosphate</name>
        <dbReference type="ChEBI" id="CHEBI:597326"/>
    </cofactor>
</comment>
<evidence type="ECO:0000256" key="1">
    <source>
        <dbReference type="ARBA" id="ARBA00001933"/>
    </source>
</evidence>
<keyword evidence="3" id="KW-0210">Decarboxylase</keyword>